<comment type="caution">
    <text evidence="1">The sequence shown here is derived from an EMBL/GenBank/DDBJ whole genome shotgun (WGS) entry which is preliminary data.</text>
</comment>
<accession>A0ABQ0Z8F8</accession>
<sequence>MDGLLGGAAIAGRAAGSAEPMASVTLKASEARWCFKILTPVFSHVPFIAKRQRSD</sequence>
<dbReference type="Proteomes" id="UP000390335">
    <property type="component" value="Unassembled WGS sequence"/>
</dbReference>
<protein>
    <submittedName>
        <fullName evidence="1">Uncharacterized protein</fullName>
    </submittedName>
</protein>
<name>A0ABQ0Z8F8_9HYPH</name>
<proteinExistence type="predicted"/>
<reference evidence="1 2" key="1">
    <citation type="journal article" date="2020" name="Genome Biol. Evol.">
        <title>Rhizobium dioscoreae sp. nov., a plant growth-promoting bacterium isolated from yam (Dioscorea species).</title>
        <authorList>
            <person name="Ouyabe M."/>
            <person name="Tanaka N."/>
            <person name="Shiwa Y."/>
            <person name="Fujita N."/>
            <person name="Kikuno H."/>
            <person name="Babil P."/>
            <person name="Shiwachi H."/>
        </authorList>
    </citation>
    <scope>NUCLEOTIDE SEQUENCE [LARGE SCALE GENOMIC DNA]</scope>
    <source>
        <strain evidence="1 2">S-93</strain>
    </source>
</reference>
<dbReference type="EMBL" id="BLAJ01000005">
    <property type="protein sequence ID" value="GES51794.1"/>
    <property type="molecule type" value="Genomic_DNA"/>
</dbReference>
<evidence type="ECO:0000313" key="1">
    <source>
        <dbReference type="EMBL" id="GES51794.1"/>
    </source>
</evidence>
<organism evidence="1 2">
    <name type="scientific">Rhizobium dioscoreae</name>
    <dbReference type="NCBI Taxonomy" id="2653122"/>
    <lineage>
        <taxon>Bacteria</taxon>
        <taxon>Pseudomonadati</taxon>
        <taxon>Pseudomonadota</taxon>
        <taxon>Alphaproteobacteria</taxon>
        <taxon>Hyphomicrobiales</taxon>
        <taxon>Rhizobiaceae</taxon>
        <taxon>Rhizobium/Agrobacterium group</taxon>
        <taxon>Rhizobium</taxon>
    </lineage>
</organism>
<gene>
    <name evidence="1" type="ORF">RsS93_44080</name>
</gene>
<keyword evidence="2" id="KW-1185">Reference proteome</keyword>
<evidence type="ECO:0000313" key="2">
    <source>
        <dbReference type="Proteomes" id="UP000390335"/>
    </source>
</evidence>